<organism evidence="3 4">
    <name type="scientific">Herbidospora galbida</name>
    <dbReference type="NCBI Taxonomy" id="2575442"/>
    <lineage>
        <taxon>Bacteria</taxon>
        <taxon>Bacillati</taxon>
        <taxon>Actinomycetota</taxon>
        <taxon>Actinomycetes</taxon>
        <taxon>Streptosporangiales</taxon>
        <taxon>Streptosporangiaceae</taxon>
        <taxon>Herbidospora</taxon>
    </lineage>
</organism>
<dbReference type="Proteomes" id="UP000308705">
    <property type="component" value="Unassembled WGS sequence"/>
</dbReference>
<dbReference type="AlphaFoldDB" id="A0A4U3MG23"/>
<dbReference type="InterPro" id="IPR029044">
    <property type="entry name" value="Nucleotide-diphossugar_trans"/>
</dbReference>
<evidence type="ECO:0000259" key="1">
    <source>
        <dbReference type="Pfam" id="PF00535"/>
    </source>
</evidence>
<dbReference type="Pfam" id="PF22181">
    <property type="entry name" value="TarS_linker"/>
    <property type="match status" value="1"/>
</dbReference>
<dbReference type="InterPro" id="IPR054028">
    <property type="entry name" value="TarS/TarP_linker"/>
</dbReference>
<evidence type="ECO:0000259" key="2">
    <source>
        <dbReference type="Pfam" id="PF22181"/>
    </source>
</evidence>
<comment type="caution">
    <text evidence="3">The sequence shown here is derived from an EMBL/GenBank/DDBJ whole genome shotgun (WGS) entry which is preliminary data.</text>
</comment>
<evidence type="ECO:0000313" key="4">
    <source>
        <dbReference type="Proteomes" id="UP000308705"/>
    </source>
</evidence>
<dbReference type="CDD" id="cd00761">
    <property type="entry name" value="Glyco_tranf_GTA_type"/>
    <property type="match status" value="1"/>
</dbReference>
<gene>
    <name evidence="3" type="ORF">FDA94_15145</name>
</gene>
<keyword evidence="4" id="KW-1185">Reference proteome</keyword>
<dbReference type="PANTHER" id="PTHR43685:SF2">
    <property type="entry name" value="GLYCOSYLTRANSFERASE 2-LIKE DOMAIN-CONTAINING PROTEIN"/>
    <property type="match status" value="1"/>
</dbReference>
<dbReference type="RefSeq" id="WP_137247688.1">
    <property type="nucleotide sequence ID" value="NZ_SZQA01000012.1"/>
</dbReference>
<dbReference type="Pfam" id="PF00535">
    <property type="entry name" value="Glycos_transf_2"/>
    <property type="match status" value="1"/>
</dbReference>
<dbReference type="OrthoDB" id="2676521at2"/>
<feature type="domain" description="TarS/TarP linker" evidence="2">
    <location>
        <begin position="216"/>
        <end position="311"/>
    </location>
</feature>
<name>A0A4U3MG23_9ACTN</name>
<dbReference type="Gene3D" id="3.90.550.10">
    <property type="entry name" value="Spore Coat Polysaccharide Biosynthesis Protein SpsA, Chain A"/>
    <property type="match status" value="1"/>
</dbReference>
<protein>
    <submittedName>
        <fullName evidence="3">Glycosyltransferase family 2 protein</fullName>
    </submittedName>
</protein>
<dbReference type="InterPro" id="IPR050834">
    <property type="entry name" value="Glycosyltransf_2"/>
</dbReference>
<evidence type="ECO:0000313" key="3">
    <source>
        <dbReference type="EMBL" id="TKK88235.1"/>
    </source>
</evidence>
<dbReference type="InterPro" id="IPR001173">
    <property type="entry name" value="Glyco_trans_2-like"/>
</dbReference>
<dbReference type="PANTHER" id="PTHR43685">
    <property type="entry name" value="GLYCOSYLTRANSFERASE"/>
    <property type="match status" value="1"/>
</dbReference>
<feature type="domain" description="Glycosyltransferase 2-like" evidence="1">
    <location>
        <begin position="8"/>
        <end position="166"/>
    </location>
</feature>
<sequence>MRQGLKVSVAVPVGNAGPASDSFDACVRSLLELPPDEYEVIFADDGSTDGTRKRLDALAATRSNVRVLHLDRTGDPARGRNAALSVALGEFVFLMNAHDRLEPGALQRLFERAKETEADVLVGRLSGDGPVAAAFTRDRDRADLLRDRLLTAVTAHKLFRREFIETHQLRFADRALSEQAFVLRAYLSAKVIAVAAGHVVCHVAPSGEPEPGDWDLVAGLSAIMDIVEAQTEPGVQRDRIAAHFFRSVALRRLGPPFLGLPAERQELLYGHLKAITAARFPQTLDTHLPVHLRARAALLRTGDTKGIVDLATAAQGTRLDAELGDLRWEGHVLSLTLTAELVAADGTPMVFAADGDRVWWVPPSRVDRLDPALREITDAAEEVRMEVYVRHSETGEMHFLPVTGELRRLPVEGGVRLRASGDARFDVGTAAFGRPLDPGVWEVHVRMRGVNPARTRVMRPDKGFTSAGMMAEYPRRLVVPCWSDKGELSVCVEPRSFAESIALVSQAATVSAHDGAVFMSVPVPYVPPNGGPSAELVLRRVGGKTVVAPALIEPGEPGRFAGQLIAKLPSGRGGLTRGVWRPKLRMDGSLVDLRFAVETQRGRAVVRSLETPRPPTGWKRMVASLKRRYGML</sequence>
<dbReference type="SUPFAM" id="SSF53448">
    <property type="entry name" value="Nucleotide-diphospho-sugar transferases"/>
    <property type="match status" value="1"/>
</dbReference>
<dbReference type="GO" id="GO:0016740">
    <property type="term" value="F:transferase activity"/>
    <property type="evidence" value="ECO:0007669"/>
    <property type="project" value="UniProtKB-KW"/>
</dbReference>
<dbReference type="EMBL" id="SZQA01000012">
    <property type="protein sequence ID" value="TKK88235.1"/>
    <property type="molecule type" value="Genomic_DNA"/>
</dbReference>
<accession>A0A4U3MG23</accession>
<proteinExistence type="predicted"/>
<keyword evidence="3" id="KW-0808">Transferase</keyword>
<reference evidence="3 4" key="1">
    <citation type="submission" date="2019-04" db="EMBL/GenBank/DDBJ databases">
        <title>Herbidospora sp. NEAU-GS14.nov., a novel actinomycete isolated from soil.</title>
        <authorList>
            <person name="Han L."/>
        </authorList>
    </citation>
    <scope>NUCLEOTIDE SEQUENCE [LARGE SCALE GENOMIC DNA]</scope>
    <source>
        <strain evidence="3 4">NEAU-GS14</strain>
    </source>
</reference>